<comment type="caution">
    <text evidence="2">The sequence shown here is derived from an EMBL/GenBank/DDBJ whole genome shotgun (WGS) entry which is preliminary data.</text>
</comment>
<accession>A0ABP0PTL8</accession>
<sequence>MWYLSVHTLDTASGNEYARRRVARELLDAWLSKRLEVEGRRYDDTEITLSDQEIKSIPGAEYIYAIDAMGLKACVRQGTTIVVHPDQVRQWTNAGSEFGEKFATLKADHDARYMRMLKDAISSQGGASGANPPQPVADDGDVDGGATPDAPGPTDSGEDAPGPVTFSSEQKLAEVDPILSRCQSEVSGIELIRTKSGKLYLISQKERVLAKWTLLGGYGTGKYVACADGQSGVELVWPEGDRTQCLMDMSSINAESTQ</sequence>
<feature type="non-terminal residue" evidence="2">
    <location>
        <position position="258"/>
    </location>
</feature>
<evidence type="ECO:0000313" key="2">
    <source>
        <dbReference type="EMBL" id="CAK9079244.1"/>
    </source>
</evidence>
<organism evidence="2 3">
    <name type="scientific">Durusdinium trenchii</name>
    <dbReference type="NCBI Taxonomy" id="1381693"/>
    <lineage>
        <taxon>Eukaryota</taxon>
        <taxon>Sar</taxon>
        <taxon>Alveolata</taxon>
        <taxon>Dinophyceae</taxon>
        <taxon>Suessiales</taxon>
        <taxon>Symbiodiniaceae</taxon>
        <taxon>Durusdinium</taxon>
    </lineage>
</organism>
<keyword evidence="3" id="KW-1185">Reference proteome</keyword>
<reference evidence="2 3" key="1">
    <citation type="submission" date="2024-02" db="EMBL/GenBank/DDBJ databases">
        <authorList>
            <person name="Chen Y."/>
            <person name="Shah S."/>
            <person name="Dougan E. K."/>
            <person name="Thang M."/>
            <person name="Chan C."/>
        </authorList>
    </citation>
    <scope>NUCLEOTIDE SEQUENCE [LARGE SCALE GENOMIC DNA]</scope>
</reference>
<name>A0ABP0PTL8_9DINO</name>
<gene>
    <name evidence="2" type="ORF">CCMP2556_LOCUS39035</name>
</gene>
<feature type="compositionally biased region" description="Low complexity" evidence="1">
    <location>
        <begin position="144"/>
        <end position="155"/>
    </location>
</feature>
<protein>
    <submittedName>
        <fullName evidence="2">Uncharacterized protein</fullName>
    </submittedName>
</protein>
<proteinExistence type="predicted"/>
<feature type="region of interest" description="Disordered" evidence="1">
    <location>
        <begin position="123"/>
        <end position="165"/>
    </location>
</feature>
<dbReference type="EMBL" id="CAXAMN010023631">
    <property type="protein sequence ID" value="CAK9079244.1"/>
    <property type="molecule type" value="Genomic_DNA"/>
</dbReference>
<evidence type="ECO:0000256" key="1">
    <source>
        <dbReference type="SAM" id="MobiDB-lite"/>
    </source>
</evidence>
<dbReference type="Proteomes" id="UP001642484">
    <property type="component" value="Unassembled WGS sequence"/>
</dbReference>
<evidence type="ECO:0000313" key="3">
    <source>
        <dbReference type="Proteomes" id="UP001642484"/>
    </source>
</evidence>